<keyword evidence="2" id="KW-1185">Reference proteome</keyword>
<dbReference type="OrthoDB" id="4509585at2759"/>
<gene>
    <name evidence="1" type="ORF">BO94DRAFT_605670</name>
</gene>
<reference evidence="1 2" key="1">
    <citation type="submission" date="2016-12" db="EMBL/GenBank/DDBJ databases">
        <title>The genomes of Aspergillus section Nigri reveals drivers in fungal speciation.</title>
        <authorList>
            <consortium name="DOE Joint Genome Institute"/>
            <person name="Vesth T.C."/>
            <person name="Nybo J."/>
            <person name="Theobald S."/>
            <person name="Brandl J."/>
            <person name="Frisvad J.C."/>
            <person name="Nielsen K.F."/>
            <person name="Lyhne E.K."/>
            <person name="Kogle M.E."/>
            <person name="Kuo A."/>
            <person name="Riley R."/>
            <person name="Clum A."/>
            <person name="Nolan M."/>
            <person name="Lipzen A."/>
            <person name="Salamov A."/>
            <person name="Henrissat B."/>
            <person name="Wiebenga A."/>
            <person name="De Vries R.P."/>
            <person name="Grigoriev I.V."/>
            <person name="Mortensen U.H."/>
            <person name="Andersen M.R."/>
            <person name="Baker S.E."/>
        </authorList>
    </citation>
    <scope>NUCLEOTIDE SEQUENCE [LARGE SCALE GENOMIC DNA]</scope>
    <source>
        <strain evidence="1 2">CBS 115572</strain>
    </source>
</reference>
<protein>
    <submittedName>
        <fullName evidence="1">Uncharacterized protein</fullName>
    </submittedName>
</protein>
<evidence type="ECO:0000313" key="1">
    <source>
        <dbReference type="EMBL" id="PWY75283.1"/>
    </source>
</evidence>
<organism evidence="1 2">
    <name type="scientific">Aspergillus sclerotioniger CBS 115572</name>
    <dbReference type="NCBI Taxonomy" id="1450535"/>
    <lineage>
        <taxon>Eukaryota</taxon>
        <taxon>Fungi</taxon>
        <taxon>Dikarya</taxon>
        <taxon>Ascomycota</taxon>
        <taxon>Pezizomycotina</taxon>
        <taxon>Eurotiomycetes</taxon>
        <taxon>Eurotiomycetidae</taxon>
        <taxon>Eurotiales</taxon>
        <taxon>Aspergillaceae</taxon>
        <taxon>Aspergillus</taxon>
        <taxon>Aspergillus subgen. Circumdati</taxon>
    </lineage>
</organism>
<dbReference type="RefSeq" id="XP_025463910.1">
    <property type="nucleotide sequence ID" value="XM_025616501.1"/>
</dbReference>
<evidence type="ECO:0000313" key="2">
    <source>
        <dbReference type="Proteomes" id="UP000246702"/>
    </source>
</evidence>
<accession>A0A317VLN6</accession>
<sequence>MTSQTSRITYLYESAFNSTISDLPLHRPHAPWSAIHGFSPVAYPNPMTLDPLPALKSEDAYQFPTKGETGSLTCSSSGGSSFEPTVYPMGYFSEDEQRPVTARDPEPREDLILALIMITRHRIGQAVIVADNQTAQRALQYPGRQSGQYLREVIIAAPNKAMDEGLTVRF</sequence>
<dbReference type="AlphaFoldDB" id="A0A317VLN6"/>
<dbReference type="GeneID" id="37118644"/>
<dbReference type="Proteomes" id="UP000246702">
    <property type="component" value="Unassembled WGS sequence"/>
</dbReference>
<proteinExistence type="predicted"/>
<name>A0A317VLN6_9EURO</name>
<comment type="caution">
    <text evidence="1">The sequence shown here is derived from an EMBL/GenBank/DDBJ whole genome shotgun (WGS) entry which is preliminary data.</text>
</comment>
<dbReference type="EMBL" id="MSFK01000029">
    <property type="protein sequence ID" value="PWY75283.1"/>
    <property type="molecule type" value="Genomic_DNA"/>
</dbReference>